<dbReference type="Pfam" id="PF01172">
    <property type="entry name" value="SBDS_N"/>
    <property type="match status" value="1"/>
</dbReference>
<dbReference type="GO" id="GO:0005737">
    <property type="term" value="C:cytoplasm"/>
    <property type="evidence" value="ECO:0007669"/>
    <property type="project" value="UniProtKB-SubCell"/>
</dbReference>
<comment type="similarity">
    <text evidence="2">Belongs to the SDO1/SBDS family.</text>
</comment>
<feature type="domain" description="Ribosome maturation protein SDO1/SBDS central" evidence="7">
    <location>
        <begin position="111"/>
        <end position="166"/>
    </location>
</feature>
<comment type="subcellular location">
    <subcellularLocation>
        <location evidence="1">Cytoplasm</location>
    </subcellularLocation>
</comment>
<accession>A0A132NQN3</accession>
<dbReference type="InterPro" id="IPR018978">
    <property type="entry name" value="SDO1/SBDS_central"/>
</dbReference>
<dbReference type="EMBL" id="JXTI01000117">
    <property type="protein sequence ID" value="KWX12439.1"/>
    <property type="molecule type" value="Genomic_DNA"/>
</dbReference>
<comment type="subunit">
    <text evidence="5">Associates with the 60S ribosomal subunit.</text>
</comment>
<dbReference type="AlphaFoldDB" id="A0A132NQN3"/>
<name>A0A132NQN3_GIAIN</name>
<dbReference type="InterPro" id="IPR019783">
    <property type="entry name" value="SDO1/SBDS_N"/>
</dbReference>
<dbReference type="InterPro" id="IPR036786">
    <property type="entry name" value="Ribosome_mat_SBDS_N_sf"/>
</dbReference>
<feature type="domain" description="Ribosome maturation protein SDO1/SBDS N-terminal" evidence="6">
    <location>
        <begin position="15"/>
        <end position="101"/>
    </location>
</feature>
<dbReference type="InterPro" id="IPR037188">
    <property type="entry name" value="Sdo1/SBDS_central_sf"/>
</dbReference>
<dbReference type="GO" id="GO:0042254">
    <property type="term" value="P:ribosome biogenesis"/>
    <property type="evidence" value="ECO:0007669"/>
    <property type="project" value="UniProtKB-KW"/>
</dbReference>
<evidence type="ECO:0000259" key="6">
    <source>
        <dbReference type="Pfam" id="PF01172"/>
    </source>
</evidence>
<evidence type="ECO:0000256" key="2">
    <source>
        <dbReference type="ARBA" id="ARBA00007433"/>
    </source>
</evidence>
<dbReference type="SUPFAM" id="SSF109728">
    <property type="entry name" value="Hypothetical protein AF0491, middle domain"/>
    <property type="match status" value="1"/>
</dbReference>
<organism evidence="8 9">
    <name type="scientific">Giardia duodenalis assemblage B</name>
    <dbReference type="NCBI Taxonomy" id="1394984"/>
    <lineage>
        <taxon>Eukaryota</taxon>
        <taxon>Metamonada</taxon>
        <taxon>Diplomonadida</taxon>
        <taxon>Hexamitidae</taxon>
        <taxon>Giardiinae</taxon>
        <taxon>Giardia</taxon>
    </lineage>
</organism>
<dbReference type="Gene3D" id="1.10.10.900">
    <property type="entry name" value="SBDS protein C-terminal domain, subdomain 1"/>
    <property type="match status" value="1"/>
</dbReference>
<evidence type="ECO:0000259" key="7">
    <source>
        <dbReference type="Pfam" id="PF09377"/>
    </source>
</evidence>
<dbReference type="InterPro" id="IPR039100">
    <property type="entry name" value="Sdo1/SBDS-like"/>
</dbReference>
<evidence type="ECO:0000256" key="1">
    <source>
        <dbReference type="ARBA" id="ARBA00004496"/>
    </source>
</evidence>
<sequence length="254" mass="28343">MSHIVQPVTQKWLTNVAIVQYIVNDQRFEVACYSSKVASYRNGVEKDINEVIQAHAIFSDAVKGELQSAEALQKAFGTQNTLSICSQIILNGRVQFSELERTTEQDRKFTEIASIVALRLTNSVTGAAYPRALIESAMRNDLHYRVTQQPASAQAAHVIRQLEEFLGVQLPQKVSISVELPLDHAKKCIAVCATQYALVIDPESLILDEQSCFFTAVVEVYQYKFVCKSLKELSRGLAHVSLKGTSSLKTRYTK</sequence>
<reference evidence="8 9" key="1">
    <citation type="journal article" date="2015" name="Mol. Biochem. Parasitol.">
        <title>Identification of polymorphic genes for use in assemblage B genotyping assays through comparative genomics of multiple assemblage B Giardia duodenalis isolates.</title>
        <authorList>
            <person name="Wielinga C."/>
            <person name="Thompson R.C."/>
            <person name="Monis P."/>
            <person name="Ryan U."/>
        </authorList>
    </citation>
    <scope>NUCLEOTIDE SEQUENCE [LARGE SCALE GENOMIC DNA]</scope>
    <source>
        <strain evidence="8 9">BAH15c1</strain>
    </source>
</reference>
<keyword evidence="4" id="KW-0690">Ribosome biogenesis</keyword>
<evidence type="ECO:0000256" key="5">
    <source>
        <dbReference type="ARBA" id="ARBA00049708"/>
    </source>
</evidence>
<dbReference type="PANTHER" id="PTHR10927">
    <property type="entry name" value="RIBOSOME MATURATION PROTEIN SBDS"/>
    <property type="match status" value="1"/>
</dbReference>
<dbReference type="OrthoDB" id="10253092at2759"/>
<dbReference type="Pfam" id="PF09377">
    <property type="entry name" value="SBDS_domain_II"/>
    <property type="match status" value="1"/>
</dbReference>
<dbReference type="SUPFAM" id="SSF89895">
    <property type="entry name" value="FYSH domain"/>
    <property type="match status" value="1"/>
</dbReference>
<evidence type="ECO:0000256" key="4">
    <source>
        <dbReference type="ARBA" id="ARBA00022517"/>
    </source>
</evidence>
<dbReference type="Gene3D" id="3.30.1250.10">
    <property type="entry name" value="Ribosome maturation protein SBDS, N-terminal domain"/>
    <property type="match status" value="1"/>
</dbReference>
<evidence type="ECO:0000313" key="8">
    <source>
        <dbReference type="EMBL" id="KWX12439.1"/>
    </source>
</evidence>
<dbReference type="VEuPathDB" id="GiardiaDB:QR46_3579"/>
<dbReference type="PANTHER" id="PTHR10927:SF1">
    <property type="entry name" value="RIBOSOME MATURATION PROTEIN SBDS"/>
    <property type="match status" value="1"/>
</dbReference>
<evidence type="ECO:0000313" key="9">
    <source>
        <dbReference type="Proteomes" id="UP000070089"/>
    </source>
</evidence>
<comment type="caution">
    <text evidence="8">The sequence shown here is derived from an EMBL/GenBank/DDBJ whole genome shotgun (WGS) entry which is preliminary data.</text>
</comment>
<keyword evidence="3" id="KW-0963">Cytoplasm</keyword>
<evidence type="ECO:0000256" key="3">
    <source>
        <dbReference type="ARBA" id="ARBA00022490"/>
    </source>
</evidence>
<proteinExistence type="inferred from homology"/>
<gene>
    <name evidence="8" type="ORF">QR46_3579</name>
</gene>
<protein>
    <submittedName>
        <fullName evidence="8">Putative SBDS/ Shwachman-Bodian-Diamond syndrome/ C-terminal domain protein</fullName>
    </submittedName>
</protein>
<dbReference type="Proteomes" id="UP000070089">
    <property type="component" value="Unassembled WGS sequence"/>
</dbReference>